<dbReference type="PANTHER" id="PTHR21248">
    <property type="entry name" value="CARDIOLIPIN SYNTHASE"/>
    <property type="match status" value="1"/>
</dbReference>
<dbReference type="PROSITE" id="PS50035">
    <property type="entry name" value="PLD"/>
    <property type="match status" value="2"/>
</dbReference>
<dbReference type="SMART" id="SM00155">
    <property type="entry name" value="PLDc"/>
    <property type="match status" value="2"/>
</dbReference>
<dbReference type="EMBL" id="JBBKZU010000009">
    <property type="protein sequence ID" value="MEJ8813454.1"/>
    <property type="molecule type" value="Genomic_DNA"/>
</dbReference>
<dbReference type="PROSITE" id="PS51257">
    <property type="entry name" value="PROKAR_LIPOPROTEIN"/>
    <property type="match status" value="1"/>
</dbReference>
<dbReference type="InterPro" id="IPR025202">
    <property type="entry name" value="PLD-like_dom"/>
</dbReference>
<dbReference type="PANTHER" id="PTHR21248:SF12">
    <property type="entry name" value="CARDIOLIPIN SYNTHASE C"/>
    <property type="match status" value="1"/>
</dbReference>
<keyword evidence="3" id="KW-1185">Reference proteome</keyword>
<feature type="domain" description="PLD phosphodiesterase" evidence="1">
    <location>
        <begin position="175"/>
        <end position="202"/>
    </location>
</feature>
<reference evidence="2 3" key="1">
    <citation type="submission" date="2024-03" db="EMBL/GenBank/DDBJ databases">
        <title>Novel species of the genus Variovorax.</title>
        <authorList>
            <person name="Liu Q."/>
            <person name="Xin Y.-H."/>
        </authorList>
    </citation>
    <scope>NUCLEOTIDE SEQUENCE [LARGE SCALE GENOMIC DNA]</scope>
    <source>
        <strain evidence="2 3">KACC 18899</strain>
    </source>
</reference>
<evidence type="ECO:0000259" key="1">
    <source>
        <dbReference type="PROSITE" id="PS50035"/>
    </source>
</evidence>
<dbReference type="Gene3D" id="3.30.870.10">
    <property type="entry name" value="Endonuclease Chain A"/>
    <property type="match status" value="2"/>
</dbReference>
<gene>
    <name evidence="2" type="ORF">WKW77_20375</name>
</gene>
<organism evidence="2 3">
    <name type="scientific">Variovorax ureilyticus</name>
    <dbReference type="NCBI Taxonomy" id="1836198"/>
    <lineage>
        <taxon>Bacteria</taxon>
        <taxon>Pseudomonadati</taxon>
        <taxon>Pseudomonadota</taxon>
        <taxon>Betaproteobacteria</taxon>
        <taxon>Burkholderiales</taxon>
        <taxon>Comamonadaceae</taxon>
        <taxon>Variovorax</taxon>
    </lineage>
</organism>
<dbReference type="Proteomes" id="UP001365846">
    <property type="component" value="Unassembled WGS sequence"/>
</dbReference>
<dbReference type="Pfam" id="PF13091">
    <property type="entry name" value="PLDc_2"/>
    <property type="match status" value="2"/>
</dbReference>
<accession>A0ABU8VKM1</accession>
<dbReference type="CDD" id="cd09111">
    <property type="entry name" value="PLDc_ymdC_like_1"/>
    <property type="match status" value="1"/>
</dbReference>
<dbReference type="CDD" id="cd09113">
    <property type="entry name" value="PLDc_ymdC_like_2"/>
    <property type="match status" value="1"/>
</dbReference>
<dbReference type="RefSeq" id="WP_340358700.1">
    <property type="nucleotide sequence ID" value="NZ_JBBKZU010000009.1"/>
</dbReference>
<sequence length="540" mass="59321">MAVRAEAGCRGANALCLMFLLVLALGGCARLPVNVERPASAALDNPAATKLGQLAMASTPDPELSGFRLLPLPAFSLDARLELARRAERSLDVQYYLIQNDVTGRILLRALRDAASRGVRVRILVDDLYTAQSEALLRALAAYPQIEVRLFNPFPAGRGSLSTRVAASLFDFDRINRRMHNKLFIADNAMAVAGGRNMADGYFQRDSLANFIDMDVLAAGPVVVRLSSFFDVFWNSPQVYPIESLVPSDAPDAVLRARFDAMTSPITTPAPVAPDSEDRLGYNALSRDFAMRADLISLTWSHAEAFSDLPSKVLSTAAAGEPLTDAAHDTVLFNVRQLVRAAEHEVFETMPYLIPGPEGMRSIRLLRARGVRFNIVTNSLAASDEPLVHSGYRRYRMELLHLGVELYELSPRRTANAAGFGTLGSVGGRLHGKLAVVDGKSVFVGSMNFDPRSDARNTELGLIISSSAIAQQMRALITGLEREGAYRVQLNPDDRRLEWLEPETNADERGPVIHRTEPEADFWTRWKLELLAPLIPESLL</sequence>
<name>A0ABU8VKM1_9BURK</name>
<protein>
    <submittedName>
        <fullName evidence="2">Phospholipase D family protein</fullName>
    </submittedName>
</protein>
<dbReference type="SUPFAM" id="SSF56024">
    <property type="entry name" value="Phospholipase D/nuclease"/>
    <property type="match status" value="2"/>
</dbReference>
<evidence type="ECO:0000313" key="3">
    <source>
        <dbReference type="Proteomes" id="UP001365846"/>
    </source>
</evidence>
<feature type="domain" description="PLD phosphodiesterase" evidence="1">
    <location>
        <begin position="426"/>
        <end position="453"/>
    </location>
</feature>
<comment type="caution">
    <text evidence="2">The sequence shown here is derived from an EMBL/GenBank/DDBJ whole genome shotgun (WGS) entry which is preliminary data.</text>
</comment>
<dbReference type="InterPro" id="IPR001736">
    <property type="entry name" value="PLipase_D/transphosphatidylase"/>
</dbReference>
<proteinExistence type="predicted"/>
<evidence type="ECO:0000313" key="2">
    <source>
        <dbReference type="EMBL" id="MEJ8813454.1"/>
    </source>
</evidence>